<dbReference type="Gene3D" id="3.40.140.10">
    <property type="entry name" value="Cytidine Deaminase, domain 2"/>
    <property type="match status" value="1"/>
</dbReference>
<evidence type="ECO:0000256" key="1">
    <source>
        <dbReference type="SAM" id="Coils"/>
    </source>
</evidence>
<dbReference type="InterPro" id="IPR016193">
    <property type="entry name" value="Cytidine_deaminase-like"/>
</dbReference>
<evidence type="ECO:0000256" key="2">
    <source>
        <dbReference type="SAM" id="MobiDB-lite"/>
    </source>
</evidence>
<evidence type="ECO:0000259" key="4">
    <source>
        <dbReference type="PROSITE" id="PS51747"/>
    </source>
</evidence>
<feature type="coiled-coil region" evidence="1">
    <location>
        <begin position="576"/>
        <end position="603"/>
    </location>
</feature>
<evidence type="ECO:0000313" key="5">
    <source>
        <dbReference type="EMBL" id="CAE2289329.1"/>
    </source>
</evidence>
<keyword evidence="1" id="KW-0175">Coiled coil</keyword>
<dbReference type="AlphaFoldDB" id="A0A7S4KAZ3"/>
<feature type="chain" id="PRO_5030941138" description="CMP/dCMP-type deaminase domain-containing protein" evidence="3">
    <location>
        <begin position="32"/>
        <end position="759"/>
    </location>
</feature>
<feature type="region of interest" description="Disordered" evidence="2">
    <location>
        <begin position="45"/>
        <end position="130"/>
    </location>
</feature>
<gene>
    <name evidence="5" type="ORF">OAUR00152_LOCUS42227</name>
</gene>
<feature type="compositionally biased region" description="Low complexity" evidence="2">
    <location>
        <begin position="51"/>
        <end position="73"/>
    </location>
</feature>
<protein>
    <recommendedName>
        <fullName evidence="4">CMP/dCMP-type deaminase domain-containing protein</fullName>
    </recommendedName>
</protein>
<feature type="compositionally biased region" description="Acidic residues" evidence="2">
    <location>
        <begin position="95"/>
        <end position="112"/>
    </location>
</feature>
<organism evidence="5">
    <name type="scientific">Odontella aurita</name>
    <dbReference type="NCBI Taxonomy" id="265563"/>
    <lineage>
        <taxon>Eukaryota</taxon>
        <taxon>Sar</taxon>
        <taxon>Stramenopiles</taxon>
        <taxon>Ochrophyta</taxon>
        <taxon>Bacillariophyta</taxon>
        <taxon>Mediophyceae</taxon>
        <taxon>Biddulphiophycidae</taxon>
        <taxon>Eupodiscales</taxon>
        <taxon>Odontellaceae</taxon>
        <taxon>Odontella</taxon>
    </lineage>
</organism>
<keyword evidence="3" id="KW-0732">Signal</keyword>
<dbReference type="EMBL" id="HBKQ01061874">
    <property type="protein sequence ID" value="CAE2289329.1"/>
    <property type="molecule type" value="Transcribed_RNA"/>
</dbReference>
<reference evidence="5" key="1">
    <citation type="submission" date="2021-01" db="EMBL/GenBank/DDBJ databases">
        <authorList>
            <person name="Corre E."/>
            <person name="Pelletier E."/>
            <person name="Niang G."/>
            <person name="Scheremetjew M."/>
            <person name="Finn R."/>
            <person name="Kale V."/>
            <person name="Holt S."/>
            <person name="Cochrane G."/>
            <person name="Meng A."/>
            <person name="Brown T."/>
            <person name="Cohen L."/>
        </authorList>
    </citation>
    <scope>NUCLEOTIDE SEQUENCE</scope>
    <source>
        <strain evidence="5">Isolate 1302-5</strain>
    </source>
</reference>
<feature type="signal peptide" evidence="3">
    <location>
        <begin position="1"/>
        <end position="31"/>
    </location>
</feature>
<sequence>MMNLGVTMHRSSAAMSALLLLAAAAAPSCGGFVVPNARQPSFLGGGGGGSNAAATAAASSSSSSFRSPTTFSANPRSYGGPLAMTTTIKESGDLPADEQDGDDGEADAESEANGERASAVVAEEEDAAEDAPPVIVAEDEGESVTAVGDDVTPVVAEEDDEDVDNMRIAIQLAQSRGGERGARSSFPKPMVGAVIVAKDGRVLGEGRSSYKKDAVRAAIADAGVLATPLREWCISWPADRQLRQDIRESTLYVTLEPSTERQGTQVPPITQLIAMSGISRVVIGCPDPIPENAMKGADSLHNAGLSITMGIQQEDCEKLISEYATLALSKLHRMARKHFERTERPLGFMHCSVVDSDDIEAFARNGNAFGKDFGGTQSLSFRDFGTYALAPPPESIWASEDEEEVEDFDTEIDDFFNMEFEEEDWQESLNKNPMMPWYEQVDACVATFPKTGNGLSNDDTVMGRLNGLKWLATYGNQLPAGVERILVMDATDLPDLPLSNDDPNLPPGVDVEAFWEGKGRRPTRVLLRHGDNAAAIAAAEAASKAASAAAAAAEAAKVAIESGDSEEAAEAALECQQAATAAAEFLQKELQSMQDLKQRLTGKGVLVEVIKGGEPVDVMSHLGKRSGYKAVVWRAGCWGARGVQSILDGAFQWVSAHLAVDATGGKFWQLMLAENAVQAACGPKSKVKVFAEQEDISLEYCDSADADKDCTLTVNGKPVRHVRLDCRVALENVDRPRTFSHVKTAPIGHEKTEDAPWFL</sequence>
<accession>A0A7S4KAZ3</accession>
<dbReference type="InterPro" id="IPR002125">
    <property type="entry name" value="CMP_dCMP_dom"/>
</dbReference>
<dbReference type="GO" id="GO:0003824">
    <property type="term" value="F:catalytic activity"/>
    <property type="evidence" value="ECO:0007669"/>
    <property type="project" value="InterPro"/>
</dbReference>
<feature type="domain" description="CMP/dCMP-type deaminase" evidence="4">
    <location>
        <begin position="160"/>
        <end position="308"/>
    </location>
</feature>
<proteinExistence type="predicted"/>
<dbReference type="SUPFAM" id="SSF53927">
    <property type="entry name" value="Cytidine deaminase-like"/>
    <property type="match status" value="1"/>
</dbReference>
<evidence type="ECO:0000256" key="3">
    <source>
        <dbReference type="SAM" id="SignalP"/>
    </source>
</evidence>
<dbReference type="PROSITE" id="PS51747">
    <property type="entry name" value="CYT_DCMP_DEAMINASES_2"/>
    <property type="match status" value="1"/>
</dbReference>
<name>A0A7S4KAZ3_9STRA</name>